<dbReference type="AlphaFoldDB" id="A0A840WHS2"/>
<organism evidence="1 2">
    <name type="scientific">Rubricella aquisinus</name>
    <dbReference type="NCBI Taxonomy" id="2028108"/>
    <lineage>
        <taxon>Bacteria</taxon>
        <taxon>Pseudomonadati</taxon>
        <taxon>Pseudomonadota</taxon>
        <taxon>Alphaproteobacteria</taxon>
        <taxon>Rhodobacterales</taxon>
        <taxon>Paracoccaceae</taxon>
        <taxon>Rubricella</taxon>
    </lineage>
</organism>
<dbReference type="Proteomes" id="UP000553766">
    <property type="component" value="Unassembled WGS sequence"/>
</dbReference>
<dbReference type="RefSeq" id="WP_184008555.1">
    <property type="nucleotide sequence ID" value="NZ_JACIJS010000002.1"/>
</dbReference>
<name>A0A840WHS2_9RHOB</name>
<gene>
    <name evidence="1" type="ORF">FHS89_000684</name>
</gene>
<accession>A0A840WHS2</accession>
<keyword evidence="2" id="KW-1185">Reference proteome</keyword>
<protein>
    <submittedName>
        <fullName evidence="1">Type II secretory pathway component PulM</fullName>
    </submittedName>
</protein>
<evidence type="ECO:0000313" key="2">
    <source>
        <dbReference type="Proteomes" id="UP000553766"/>
    </source>
</evidence>
<dbReference type="EMBL" id="JACIJS010000002">
    <property type="protein sequence ID" value="MBB5514678.1"/>
    <property type="molecule type" value="Genomic_DNA"/>
</dbReference>
<sequence>MTDTRSTASARAARHLEDAIAAIDAAMGQGYAAAHPELVAAMVQASAIEHAVETGRIASRETNETLLKLKPRLFG</sequence>
<reference evidence="1 2" key="1">
    <citation type="submission" date="2020-08" db="EMBL/GenBank/DDBJ databases">
        <title>Genomic Encyclopedia of Type Strains, Phase IV (KMG-IV): sequencing the most valuable type-strain genomes for metagenomic binning, comparative biology and taxonomic classification.</title>
        <authorList>
            <person name="Goeker M."/>
        </authorList>
    </citation>
    <scope>NUCLEOTIDE SEQUENCE [LARGE SCALE GENOMIC DNA]</scope>
    <source>
        <strain evidence="1 2">DSM 103377</strain>
    </source>
</reference>
<evidence type="ECO:0000313" key="1">
    <source>
        <dbReference type="EMBL" id="MBB5514678.1"/>
    </source>
</evidence>
<comment type="caution">
    <text evidence="1">The sequence shown here is derived from an EMBL/GenBank/DDBJ whole genome shotgun (WGS) entry which is preliminary data.</text>
</comment>
<proteinExistence type="predicted"/>